<keyword evidence="3" id="KW-1185">Reference proteome</keyword>
<dbReference type="AlphaFoldDB" id="A0A507AHR1"/>
<dbReference type="EMBL" id="SKBQ01000076">
    <property type="protein sequence ID" value="TPX08622.1"/>
    <property type="molecule type" value="Genomic_DNA"/>
</dbReference>
<sequence>MSKQDQPLPPPPPGDDPPPYQPSSSTSAAPPSHQDAGSTNDPDELVQPIVLGIAGRSILAEQPGAAPGSAPPTAMYSLSRALADLGDYDQSVALERLDYKVRTAADGTPRVAPPRGKHVYDLCHPPPVTAPRFAYELRSQSRQTLGSLGMVRTSLAHVKEHHLKSGWRAVRKDNGFAEFDVVRKDRRRLEWRDSFGTVVAIEEEDEEVPLGDIGPSGTGAKVGENVGRLRMVMMVPLPRRLLDALVGVWCVRAWQEGVERAYKPQGFSGC</sequence>
<dbReference type="OrthoDB" id="5207784at2759"/>
<comment type="caution">
    <text evidence="2">The sequence shown here is derived from an EMBL/GenBank/DDBJ whole genome shotgun (WGS) entry which is preliminary data.</text>
</comment>
<evidence type="ECO:0000313" key="2">
    <source>
        <dbReference type="EMBL" id="TPX08622.1"/>
    </source>
</evidence>
<gene>
    <name evidence="2" type="ORF">E0L32_009961</name>
</gene>
<evidence type="ECO:0000256" key="1">
    <source>
        <dbReference type="SAM" id="MobiDB-lite"/>
    </source>
</evidence>
<feature type="compositionally biased region" description="Low complexity" evidence="1">
    <location>
        <begin position="22"/>
        <end position="32"/>
    </location>
</feature>
<dbReference type="RefSeq" id="XP_030990333.1">
    <property type="nucleotide sequence ID" value="XM_031144980.1"/>
</dbReference>
<reference evidence="2 3" key="1">
    <citation type="submission" date="2019-06" db="EMBL/GenBank/DDBJ databases">
        <title>Draft genome sequence of the filamentous fungus Phialemoniopsis curvata isolated from diesel fuel.</title>
        <authorList>
            <person name="Varaljay V.A."/>
            <person name="Lyon W.J."/>
            <person name="Crouch A.L."/>
            <person name="Drake C.E."/>
            <person name="Hollomon J.M."/>
            <person name="Nadeau L.J."/>
            <person name="Nunn H.S."/>
            <person name="Stevenson B.S."/>
            <person name="Bojanowski C.L."/>
            <person name="Crookes-Goodson W.J."/>
        </authorList>
    </citation>
    <scope>NUCLEOTIDE SEQUENCE [LARGE SCALE GENOMIC DNA]</scope>
    <source>
        <strain evidence="2 3">D216</strain>
    </source>
</reference>
<name>A0A507AHR1_9PEZI</name>
<evidence type="ECO:0000313" key="3">
    <source>
        <dbReference type="Proteomes" id="UP000319257"/>
    </source>
</evidence>
<proteinExistence type="predicted"/>
<accession>A0A507AHR1</accession>
<dbReference type="InParanoid" id="A0A507AHR1"/>
<organism evidence="2 3">
    <name type="scientific">Thyridium curvatum</name>
    <dbReference type="NCBI Taxonomy" id="1093900"/>
    <lineage>
        <taxon>Eukaryota</taxon>
        <taxon>Fungi</taxon>
        <taxon>Dikarya</taxon>
        <taxon>Ascomycota</taxon>
        <taxon>Pezizomycotina</taxon>
        <taxon>Sordariomycetes</taxon>
        <taxon>Sordariomycetidae</taxon>
        <taxon>Thyridiales</taxon>
        <taxon>Thyridiaceae</taxon>
        <taxon>Thyridium</taxon>
    </lineage>
</organism>
<feature type="region of interest" description="Disordered" evidence="1">
    <location>
        <begin position="1"/>
        <end position="44"/>
    </location>
</feature>
<feature type="compositionally biased region" description="Pro residues" evidence="1">
    <location>
        <begin position="7"/>
        <end position="21"/>
    </location>
</feature>
<dbReference type="Proteomes" id="UP000319257">
    <property type="component" value="Unassembled WGS sequence"/>
</dbReference>
<dbReference type="GeneID" id="41977408"/>
<protein>
    <submittedName>
        <fullName evidence="2">Uncharacterized protein</fullName>
    </submittedName>
</protein>